<dbReference type="Pfam" id="PF01648">
    <property type="entry name" value="ACPS"/>
    <property type="match status" value="1"/>
</dbReference>
<keyword evidence="6 8" id="KW-0443">Lipid metabolism</keyword>
<protein>
    <recommendedName>
        <fullName evidence="8">Holo-[acyl-carrier-protein] synthase</fullName>
        <shortName evidence="8">Holo-ACP synthase</shortName>
        <ecNumber evidence="8">2.7.8.7</ecNumber>
    </recommendedName>
    <alternativeName>
        <fullName evidence="8">4'-phosphopantetheinyl transferase AcpS</fullName>
    </alternativeName>
</protein>
<evidence type="ECO:0000256" key="5">
    <source>
        <dbReference type="ARBA" id="ARBA00022842"/>
    </source>
</evidence>
<dbReference type="NCBIfam" id="TIGR00556">
    <property type="entry name" value="pantethn_trn"/>
    <property type="match status" value="1"/>
</dbReference>
<dbReference type="EMBL" id="JADBEK010000001">
    <property type="protein sequence ID" value="MBE1582267.1"/>
    <property type="molecule type" value="Genomic_DNA"/>
</dbReference>
<keyword evidence="5 8" id="KW-0460">Magnesium</keyword>
<dbReference type="Proteomes" id="UP000633509">
    <property type="component" value="Unassembled WGS sequence"/>
</dbReference>
<dbReference type="HAMAP" id="MF_00101">
    <property type="entry name" value="AcpS"/>
    <property type="match status" value="1"/>
</dbReference>
<evidence type="ECO:0000256" key="4">
    <source>
        <dbReference type="ARBA" id="ARBA00022832"/>
    </source>
</evidence>
<dbReference type="RefSeq" id="WP_192783571.1">
    <property type="nucleotide sequence ID" value="NZ_JADBEK010000001.1"/>
</dbReference>
<accession>A0ABR9LPR1</accession>
<dbReference type="NCBIfam" id="TIGR00516">
    <property type="entry name" value="acpS"/>
    <property type="match status" value="1"/>
</dbReference>
<dbReference type="InterPro" id="IPR008278">
    <property type="entry name" value="4-PPantetheinyl_Trfase_dom"/>
</dbReference>
<evidence type="ECO:0000256" key="3">
    <source>
        <dbReference type="ARBA" id="ARBA00022723"/>
    </source>
</evidence>
<dbReference type="InterPro" id="IPR004568">
    <property type="entry name" value="Ppantetheine-prot_Trfase_dom"/>
</dbReference>
<dbReference type="GO" id="GO:0008897">
    <property type="term" value="F:holo-[acyl-carrier-protein] synthase activity"/>
    <property type="evidence" value="ECO:0007669"/>
    <property type="project" value="UniProtKB-EC"/>
</dbReference>
<comment type="caution">
    <text evidence="10">The sequence shown here is derived from an EMBL/GenBank/DDBJ whole genome shotgun (WGS) entry which is preliminary data.</text>
</comment>
<evidence type="ECO:0000313" key="11">
    <source>
        <dbReference type="Proteomes" id="UP000633509"/>
    </source>
</evidence>
<comment type="subcellular location">
    <subcellularLocation>
        <location evidence="8">Cytoplasm</location>
    </subcellularLocation>
</comment>
<keyword evidence="2 8" id="KW-0808">Transferase</keyword>
<keyword evidence="7 8" id="KW-0275">Fatty acid biosynthesis</keyword>
<evidence type="ECO:0000256" key="1">
    <source>
        <dbReference type="ARBA" id="ARBA00022516"/>
    </source>
</evidence>
<reference evidence="10 11" key="1">
    <citation type="submission" date="2020-10" db="EMBL/GenBank/DDBJ databases">
        <title>Sequencing the genomes of 1000 actinobacteria strains.</title>
        <authorList>
            <person name="Klenk H.-P."/>
        </authorList>
    </citation>
    <scope>NUCLEOTIDE SEQUENCE [LARGE SCALE GENOMIC DNA]</scope>
    <source>
        <strain evidence="10 11">DSM 43173</strain>
    </source>
</reference>
<comment type="cofactor">
    <cofactor evidence="8">
        <name>Mg(2+)</name>
        <dbReference type="ChEBI" id="CHEBI:18420"/>
    </cofactor>
</comment>
<dbReference type="SUPFAM" id="SSF56214">
    <property type="entry name" value="4'-phosphopantetheinyl transferase"/>
    <property type="match status" value="1"/>
</dbReference>
<keyword evidence="11" id="KW-1185">Reference proteome</keyword>
<keyword evidence="4 8" id="KW-0276">Fatty acid metabolism</keyword>
<dbReference type="InterPro" id="IPR037143">
    <property type="entry name" value="4-PPantetheinyl_Trfase_dom_sf"/>
</dbReference>
<sequence>MRIGVDLLHISRFNRIAERPRFRRMLFSAKELQAARHMRQPRLGEYLAGRFCGKEAVAKVLGRGFGQGLEWRDIEILTDDWGAPSVFLHSGASRIAAAAGVGAIDLSLTHQNDLVICVAAVRCQ</sequence>
<dbReference type="Gene3D" id="3.90.470.20">
    <property type="entry name" value="4'-phosphopantetheinyl transferase domain"/>
    <property type="match status" value="1"/>
</dbReference>
<proteinExistence type="inferred from homology"/>
<dbReference type="InterPro" id="IPR002582">
    <property type="entry name" value="ACPS"/>
</dbReference>
<gene>
    <name evidence="8" type="primary">acpS</name>
    <name evidence="10" type="ORF">H4W80_000525</name>
</gene>
<evidence type="ECO:0000256" key="6">
    <source>
        <dbReference type="ARBA" id="ARBA00023098"/>
    </source>
</evidence>
<comment type="similarity">
    <text evidence="8">Belongs to the P-Pant transferase superfamily. AcpS family.</text>
</comment>
<evidence type="ECO:0000256" key="2">
    <source>
        <dbReference type="ARBA" id="ARBA00022679"/>
    </source>
</evidence>
<feature type="binding site" evidence="8">
    <location>
        <position position="55"/>
    </location>
    <ligand>
        <name>Mg(2+)</name>
        <dbReference type="ChEBI" id="CHEBI:18420"/>
    </ligand>
</feature>
<comment type="catalytic activity">
    <reaction evidence="8">
        <text>apo-[ACP] + CoA = holo-[ACP] + adenosine 3',5'-bisphosphate + H(+)</text>
        <dbReference type="Rhea" id="RHEA:12068"/>
        <dbReference type="Rhea" id="RHEA-COMP:9685"/>
        <dbReference type="Rhea" id="RHEA-COMP:9690"/>
        <dbReference type="ChEBI" id="CHEBI:15378"/>
        <dbReference type="ChEBI" id="CHEBI:29999"/>
        <dbReference type="ChEBI" id="CHEBI:57287"/>
        <dbReference type="ChEBI" id="CHEBI:58343"/>
        <dbReference type="ChEBI" id="CHEBI:64479"/>
        <dbReference type="EC" id="2.7.8.7"/>
    </reaction>
</comment>
<dbReference type="EC" id="2.7.8.7" evidence="8"/>
<feature type="binding site" evidence="8">
    <location>
        <position position="6"/>
    </location>
    <ligand>
        <name>Mg(2+)</name>
        <dbReference type="ChEBI" id="CHEBI:18420"/>
    </ligand>
</feature>
<evidence type="ECO:0000313" key="10">
    <source>
        <dbReference type="EMBL" id="MBE1582267.1"/>
    </source>
</evidence>
<keyword evidence="1 8" id="KW-0444">Lipid biosynthesis</keyword>
<organism evidence="10 11">
    <name type="scientific">Nonomuraea angiospora</name>
    <dbReference type="NCBI Taxonomy" id="46172"/>
    <lineage>
        <taxon>Bacteria</taxon>
        <taxon>Bacillati</taxon>
        <taxon>Actinomycetota</taxon>
        <taxon>Actinomycetes</taxon>
        <taxon>Streptosporangiales</taxon>
        <taxon>Streptosporangiaceae</taxon>
        <taxon>Nonomuraea</taxon>
    </lineage>
</organism>
<keyword evidence="3 8" id="KW-0479">Metal-binding</keyword>
<evidence type="ECO:0000256" key="7">
    <source>
        <dbReference type="ARBA" id="ARBA00023160"/>
    </source>
</evidence>
<comment type="function">
    <text evidence="8">Transfers the 4'-phosphopantetheine moiety from coenzyme A to a Ser of acyl-carrier-protein.</text>
</comment>
<keyword evidence="8" id="KW-0963">Cytoplasm</keyword>
<name>A0ABR9LPR1_9ACTN</name>
<evidence type="ECO:0000256" key="8">
    <source>
        <dbReference type="HAMAP-Rule" id="MF_00101"/>
    </source>
</evidence>
<evidence type="ECO:0000259" key="9">
    <source>
        <dbReference type="Pfam" id="PF01648"/>
    </source>
</evidence>
<feature type="domain" description="4'-phosphopantetheinyl transferase" evidence="9">
    <location>
        <begin position="2"/>
        <end position="113"/>
    </location>
</feature>